<dbReference type="Proteomes" id="UP000031760">
    <property type="component" value="Chromosome"/>
</dbReference>
<dbReference type="SUPFAM" id="SSF52821">
    <property type="entry name" value="Rhodanese/Cell cycle control phosphatase"/>
    <property type="match status" value="1"/>
</dbReference>
<protein>
    <submittedName>
        <fullName evidence="2">Protein containing rhodanese-like domain</fullName>
    </submittedName>
</protein>
<dbReference type="OrthoDB" id="9808735at2"/>
<dbReference type="SMART" id="SM00450">
    <property type="entry name" value="RHOD"/>
    <property type="match status" value="1"/>
</dbReference>
<dbReference type="KEGG" id="nmf:NMS_0173"/>
<dbReference type="AlphaFoldDB" id="W8VVU9"/>
<evidence type="ECO:0000259" key="1">
    <source>
        <dbReference type="PROSITE" id="PS50206"/>
    </source>
</evidence>
<dbReference type="HOGENOM" id="CLU_089574_13_3_10"/>
<dbReference type="RefSeq" id="WP_041494924.1">
    <property type="nucleotide sequence ID" value="NZ_AP014548.1"/>
</dbReference>
<dbReference type="PANTHER" id="PTHR43031">
    <property type="entry name" value="FAD-DEPENDENT OXIDOREDUCTASE"/>
    <property type="match status" value="1"/>
</dbReference>
<dbReference type="Pfam" id="PF00581">
    <property type="entry name" value="Rhodanese"/>
    <property type="match status" value="1"/>
</dbReference>
<dbReference type="CDD" id="cd00158">
    <property type="entry name" value="RHOD"/>
    <property type="match status" value="1"/>
</dbReference>
<name>W8VVU9_9FLAO</name>
<dbReference type="InterPro" id="IPR050229">
    <property type="entry name" value="GlpE_sulfurtransferase"/>
</dbReference>
<dbReference type="STRING" id="1454201.NMS_0173"/>
<gene>
    <name evidence="2" type="ORF">NMS_0173</name>
</gene>
<dbReference type="PANTHER" id="PTHR43031:SF1">
    <property type="entry name" value="PYRIDINE NUCLEOTIDE-DISULPHIDE OXIDOREDUCTASE"/>
    <property type="match status" value="1"/>
</dbReference>
<organism evidence="2 3">
    <name type="scientific">Nonlabens marinus S1-08</name>
    <dbReference type="NCBI Taxonomy" id="1454201"/>
    <lineage>
        <taxon>Bacteria</taxon>
        <taxon>Pseudomonadati</taxon>
        <taxon>Bacteroidota</taxon>
        <taxon>Flavobacteriia</taxon>
        <taxon>Flavobacteriales</taxon>
        <taxon>Flavobacteriaceae</taxon>
        <taxon>Nonlabens</taxon>
    </lineage>
</organism>
<reference evidence="2 3" key="1">
    <citation type="journal article" date="2014" name="Proc. Natl. Acad. Sci. U.S.A.">
        <title>Functional characterization of flavobacteria rhodopsins reveals a unique class of light-driven chloride pump in bacteria.</title>
        <authorList>
            <person name="Yoshizawa S."/>
            <person name="Kumagai Y."/>
            <person name="Kim H."/>
            <person name="Ogura Y."/>
            <person name="Hayashi T."/>
            <person name="Iwasaki W."/>
            <person name="DeLong E.F."/>
            <person name="Kogure K."/>
        </authorList>
    </citation>
    <scope>NUCLEOTIDE SEQUENCE [LARGE SCALE GENOMIC DNA]</scope>
    <source>
        <strain evidence="2 3">S1-08</strain>
    </source>
</reference>
<dbReference type="EMBL" id="AP014548">
    <property type="protein sequence ID" value="BAO54182.1"/>
    <property type="molecule type" value="Genomic_DNA"/>
</dbReference>
<dbReference type="InterPro" id="IPR036873">
    <property type="entry name" value="Rhodanese-like_dom_sf"/>
</dbReference>
<feature type="domain" description="Rhodanese" evidence="1">
    <location>
        <begin position="15"/>
        <end position="102"/>
    </location>
</feature>
<accession>W8VVU9</accession>
<dbReference type="Gene3D" id="3.40.250.10">
    <property type="entry name" value="Rhodanese-like domain"/>
    <property type="match status" value="1"/>
</dbReference>
<evidence type="ECO:0000313" key="2">
    <source>
        <dbReference type="EMBL" id="BAO54182.1"/>
    </source>
</evidence>
<dbReference type="PROSITE" id="PS50206">
    <property type="entry name" value="RHODANESE_3"/>
    <property type="match status" value="1"/>
</dbReference>
<keyword evidence="3" id="KW-1185">Reference proteome</keyword>
<evidence type="ECO:0000313" key="3">
    <source>
        <dbReference type="Proteomes" id="UP000031760"/>
    </source>
</evidence>
<dbReference type="InterPro" id="IPR001763">
    <property type="entry name" value="Rhodanese-like_dom"/>
</dbReference>
<sequence>MKNLSNSEWKEEVANDSNAIILDVRTDDEVAEGILKNAIHHDIHQPQEFMAALDNMDKSKNYYVYCRAGSRSSQACQIMDQMGFENTYNLTGGFSNWDGAVDQIN</sequence>
<proteinExistence type="predicted"/>